<dbReference type="InterPro" id="IPR032710">
    <property type="entry name" value="NTF2-like_dom_sf"/>
</dbReference>
<dbReference type="SUPFAM" id="SSF54427">
    <property type="entry name" value="NTF2-like"/>
    <property type="match status" value="1"/>
</dbReference>
<proteinExistence type="predicted"/>
<accession>A0ABQ1SBQ6</accession>
<dbReference type="Gene3D" id="3.10.450.50">
    <property type="match status" value="1"/>
</dbReference>
<comment type="caution">
    <text evidence="3">The sequence shown here is derived from an EMBL/GenBank/DDBJ whole genome shotgun (WGS) entry which is preliminary data.</text>
</comment>
<evidence type="ECO:0000313" key="4">
    <source>
        <dbReference type="Proteomes" id="UP000599179"/>
    </source>
</evidence>
<organism evidence="3 4">
    <name type="scientific">Psychroflexus planctonicus</name>
    <dbReference type="NCBI Taxonomy" id="1526575"/>
    <lineage>
        <taxon>Bacteria</taxon>
        <taxon>Pseudomonadati</taxon>
        <taxon>Bacteroidota</taxon>
        <taxon>Flavobacteriia</taxon>
        <taxon>Flavobacteriales</taxon>
        <taxon>Flavobacteriaceae</taxon>
        <taxon>Psychroflexus</taxon>
    </lineage>
</organism>
<dbReference type="Pfam" id="PF13474">
    <property type="entry name" value="SnoaL_3"/>
    <property type="match status" value="1"/>
</dbReference>
<name>A0ABQ1SBQ6_9FLAO</name>
<keyword evidence="1" id="KW-0732">Signal</keyword>
<feature type="chain" id="PRO_5046066383" description="SnoaL-like domain-containing protein" evidence="1">
    <location>
        <begin position="19"/>
        <end position="94"/>
    </location>
</feature>
<sequence>MKQLILLSCLFCFNLLQAQKTIEATLDTWHEAASTANFEEYFSSFAEDAYFLGTDASERWSVKQFKNFAKPHFETAPAWEFIPVQRNWKISLVR</sequence>
<feature type="signal peptide" evidence="1">
    <location>
        <begin position="1"/>
        <end position="18"/>
    </location>
</feature>
<evidence type="ECO:0000256" key="1">
    <source>
        <dbReference type="SAM" id="SignalP"/>
    </source>
</evidence>
<keyword evidence="4" id="KW-1185">Reference proteome</keyword>
<evidence type="ECO:0000259" key="2">
    <source>
        <dbReference type="Pfam" id="PF13474"/>
    </source>
</evidence>
<reference evidence="4" key="1">
    <citation type="journal article" date="2019" name="Int. J. Syst. Evol. Microbiol.">
        <title>The Global Catalogue of Microorganisms (GCM) 10K type strain sequencing project: providing services to taxonomists for standard genome sequencing and annotation.</title>
        <authorList>
            <consortium name="The Broad Institute Genomics Platform"/>
            <consortium name="The Broad Institute Genome Sequencing Center for Infectious Disease"/>
            <person name="Wu L."/>
            <person name="Ma J."/>
        </authorList>
    </citation>
    <scope>NUCLEOTIDE SEQUENCE [LARGE SCALE GENOMIC DNA]</scope>
    <source>
        <strain evidence="4">CGMCC 1.12931</strain>
    </source>
</reference>
<protein>
    <recommendedName>
        <fullName evidence="2">SnoaL-like domain-containing protein</fullName>
    </recommendedName>
</protein>
<dbReference type="Proteomes" id="UP000599179">
    <property type="component" value="Unassembled WGS sequence"/>
</dbReference>
<dbReference type="InterPro" id="IPR037401">
    <property type="entry name" value="SnoaL-like"/>
</dbReference>
<gene>
    <name evidence="3" type="ORF">GCM10010832_03290</name>
</gene>
<dbReference type="EMBL" id="BMGM01000001">
    <property type="protein sequence ID" value="GGE25887.1"/>
    <property type="molecule type" value="Genomic_DNA"/>
</dbReference>
<feature type="domain" description="SnoaL-like" evidence="2">
    <location>
        <begin position="22"/>
        <end position="87"/>
    </location>
</feature>
<evidence type="ECO:0000313" key="3">
    <source>
        <dbReference type="EMBL" id="GGE25887.1"/>
    </source>
</evidence>